<dbReference type="CDD" id="cd12257">
    <property type="entry name" value="RRM1_RBM26_like"/>
    <property type="match status" value="1"/>
</dbReference>
<reference evidence="11" key="1">
    <citation type="submission" date="2021-03" db="EMBL/GenBank/DDBJ databases">
        <title>Draft genome sequence of rust myrtle Austropuccinia psidii MF-1, a brazilian biotype.</title>
        <authorList>
            <person name="Quecine M.C."/>
            <person name="Pachon D.M.R."/>
            <person name="Bonatelli M.L."/>
            <person name="Correr F.H."/>
            <person name="Franceschini L.M."/>
            <person name="Leite T.F."/>
            <person name="Margarido G.R.A."/>
            <person name="Almeida C.A."/>
            <person name="Ferrarezi J.A."/>
            <person name="Labate C.A."/>
        </authorList>
    </citation>
    <scope>NUCLEOTIDE SEQUENCE</scope>
    <source>
        <strain evidence="11">MF-1</strain>
    </source>
</reference>
<evidence type="ECO:0000256" key="4">
    <source>
        <dbReference type="ARBA" id="ARBA00022884"/>
    </source>
</evidence>
<feature type="region of interest" description="Disordered" evidence="8">
    <location>
        <begin position="153"/>
        <end position="189"/>
    </location>
</feature>
<dbReference type="GO" id="GO:0008270">
    <property type="term" value="F:zinc ion binding"/>
    <property type="evidence" value="ECO:0007669"/>
    <property type="project" value="UniProtKB-KW"/>
</dbReference>
<feature type="compositionally biased region" description="Polar residues" evidence="8">
    <location>
        <begin position="545"/>
        <end position="563"/>
    </location>
</feature>
<feature type="region of interest" description="Disordered" evidence="8">
    <location>
        <begin position="468"/>
        <end position="491"/>
    </location>
</feature>
<evidence type="ECO:0000256" key="1">
    <source>
        <dbReference type="ARBA" id="ARBA00022723"/>
    </source>
</evidence>
<evidence type="ECO:0000256" key="7">
    <source>
        <dbReference type="PROSITE-ProRule" id="PRU00723"/>
    </source>
</evidence>
<evidence type="ECO:0008006" key="13">
    <source>
        <dbReference type="Google" id="ProtNLM"/>
    </source>
</evidence>
<dbReference type="Proteomes" id="UP000765509">
    <property type="component" value="Unassembled WGS sequence"/>
</dbReference>
<dbReference type="Gene3D" id="1.20.1390.10">
    <property type="entry name" value="PWI domain"/>
    <property type="match status" value="1"/>
</dbReference>
<feature type="domain" description="RRM" evidence="9">
    <location>
        <begin position="313"/>
        <end position="385"/>
    </location>
</feature>
<dbReference type="GO" id="GO:0005634">
    <property type="term" value="C:nucleus"/>
    <property type="evidence" value="ECO:0007669"/>
    <property type="project" value="TreeGrafter"/>
</dbReference>
<accession>A0A9Q3E1X0</accession>
<evidence type="ECO:0000313" key="12">
    <source>
        <dbReference type="Proteomes" id="UP000765509"/>
    </source>
</evidence>
<name>A0A9Q3E1X0_9BASI</name>
<feature type="compositionally biased region" description="Polar residues" evidence="8">
    <location>
        <begin position="472"/>
        <end position="488"/>
    </location>
</feature>
<feature type="compositionally biased region" description="Polar residues" evidence="8">
    <location>
        <begin position="123"/>
        <end position="139"/>
    </location>
</feature>
<keyword evidence="1 7" id="KW-0479">Metal-binding</keyword>
<feature type="compositionally biased region" description="Polar residues" evidence="8">
    <location>
        <begin position="153"/>
        <end position="166"/>
    </location>
</feature>
<evidence type="ECO:0000256" key="6">
    <source>
        <dbReference type="PROSITE-ProRule" id="PRU00176"/>
    </source>
</evidence>
<evidence type="ECO:0000259" key="9">
    <source>
        <dbReference type="PROSITE" id="PS50102"/>
    </source>
</evidence>
<dbReference type="InterPro" id="IPR012677">
    <property type="entry name" value="Nucleotide-bd_a/b_plait_sf"/>
</dbReference>
<dbReference type="AlphaFoldDB" id="A0A9Q3E1X0"/>
<dbReference type="EMBL" id="AVOT02021776">
    <property type="protein sequence ID" value="MBW0510808.1"/>
    <property type="molecule type" value="Genomic_DNA"/>
</dbReference>
<proteinExistence type="predicted"/>
<comment type="caution">
    <text evidence="11">The sequence shown here is derived from an EMBL/GenBank/DDBJ whole genome shotgun (WGS) entry which is preliminary data.</text>
</comment>
<keyword evidence="3 7" id="KW-0862">Zinc</keyword>
<feature type="domain" description="C3H1-type" evidence="10">
    <location>
        <begin position="186"/>
        <end position="214"/>
    </location>
</feature>
<keyword evidence="2 7" id="KW-0863">Zinc-finger</keyword>
<dbReference type="OrthoDB" id="443401at2759"/>
<dbReference type="InterPro" id="IPR002483">
    <property type="entry name" value="PWI_dom"/>
</dbReference>
<keyword evidence="4 6" id="KW-0694">RNA-binding</keyword>
<dbReference type="SUPFAM" id="SSF54928">
    <property type="entry name" value="RNA-binding domain, RBD"/>
    <property type="match status" value="1"/>
</dbReference>
<dbReference type="PANTHER" id="PTHR14398">
    <property type="entry name" value="RNA RECOGNITION RRM/RNP DOMAIN"/>
    <property type="match status" value="1"/>
</dbReference>
<dbReference type="Pfam" id="PF01480">
    <property type="entry name" value="PWI"/>
    <property type="match status" value="1"/>
</dbReference>
<evidence type="ECO:0000256" key="3">
    <source>
        <dbReference type="ARBA" id="ARBA00022833"/>
    </source>
</evidence>
<evidence type="ECO:0000256" key="2">
    <source>
        <dbReference type="ARBA" id="ARBA00022771"/>
    </source>
</evidence>
<keyword evidence="12" id="KW-1185">Reference proteome</keyword>
<dbReference type="SUPFAM" id="SSF90229">
    <property type="entry name" value="CCCH zinc finger"/>
    <property type="match status" value="1"/>
</dbReference>
<evidence type="ECO:0000256" key="8">
    <source>
        <dbReference type="SAM" id="MobiDB-lite"/>
    </source>
</evidence>
<feature type="region of interest" description="Disordered" evidence="8">
    <location>
        <begin position="692"/>
        <end position="738"/>
    </location>
</feature>
<dbReference type="InterPro" id="IPR035979">
    <property type="entry name" value="RBD_domain_sf"/>
</dbReference>
<dbReference type="PROSITE" id="PS50102">
    <property type="entry name" value="RRM"/>
    <property type="match status" value="2"/>
</dbReference>
<feature type="zinc finger region" description="C3H1-type" evidence="7">
    <location>
        <begin position="186"/>
        <end position="214"/>
    </location>
</feature>
<dbReference type="PANTHER" id="PTHR14398:SF0">
    <property type="entry name" value="ZINC FINGER PROTEIN SWM"/>
    <property type="match status" value="1"/>
</dbReference>
<organism evidence="11 12">
    <name type="scientific">Austropuccinia psidii MF-1</name>
    <dbReference type="NCBI Taxonomy" id="1389203"/>
    <lineage>
        <taxon>Eukaryota</taxon>
        <taxon>Fungi</taxon>
        <taxon>Dikarya</taxon>
        <taxon>Basidiomycota</taxon>
        <taxon>Pucciniomycotina</taxon>
        <taxon>Pucciniomycetes</taxon>
        <taxon>Pucciniales</taxon>
        <taxon>Sphaerophragmiaceae</taxon>
        <taxon>Austropuccinia</taxon>
    </lineage>
</organism>
<dbReference type="InterPro" id="IPR000504">
    <property type="entry name" value="RRM_dom"/>
</dbReference>
<dbReference type="InterPro" id="IPR045137">
    <property type="entry name" value="RBM26/27"/>
</dbReference>
<dbReference type="GO" id="GO:0003723">
    <property type="term" value="F:RNA binding"/>
    <property type="evidence" value="ECO:0007669"/>
    <property type="project" value="UniProtKB-UniRule"/>
</dbReference>
<feature type="domain" description="RRM" evidence="9">
    <location>
        <begin position="578"/>
        <end position="648"/>
    </location>
</feature>
<feature type="region of interest" description="Disordered" evidence="8">
    <location>
        <begin position="105"/>
        <end position="139"/>
    </location>
</feature>
<feature type="compositionally biased region" description="Basic and acidic residues" evidence="8">
    <location>
        <begin position="692"/>
        <end position="706"/>
    </location>
</feature>
<evidence type="ECO:0000259" key="10">
    <source>
        <dbReference type="PROSITE" id="PS50103"/>
    </source>
</evidence>
<feature type="compositionally biased region" description="Polar residues" evidence="8">
    <location>
        <begin position="105"/>
        <end position="116"/>
    </location>
</feature>
<protein>
    <recommendedName>
        <fullName evidence="13">RNA-binding protein 26</fullName>
    </recommendedName>
</protein>
<feature type="compositionally biased region" description="Acidic residues" evidence="8">
    <location>
        <begin position="717"/>
        <end position="738"/>
    </location>
</feature>
<evidence type="ECO:0000313" key="11">
    <source>
        <dbReference type="EMBL" id="MBW0510808.1"/>
    </source>
</evidence>
<dbReference type="InterPro" id="IPR036855">
    <property type="entry name" value="Znf_CCCH_sf"/>
</dbReference>
<comment type="function">
    <text evidence="5">May be involved in the turnover of nuclear polyadenylated (pA+) RNA.</text>
</comment>
<dbReference type="Gene3D" id="3.30.70.330">
    <property type="match status" value="2"/>
</dbReference>
<feature type="region of interest" description="Disordered" evidence="8">
    <location>
        <begin position="539"/>
        <end position="563"/>
    </location>
</feature>
<gene>
    <name evidence="11" type="ORF">O181_050523</name>
</gene>
<dbReference type="PROSITE" id="PS50103">
    <property type="entry name" value="ZF_C3H1"/>
    <property type="match status" value="1"/>
</dbReference>
<evidence type="ECO:0000256" key="5">
    <source>
        <dbReference type="ARBA" id="ARBA00043866"/>
    </source>
</evidence>
<dbReference type="SMART" id="SM00360">
    <property type="entry name" value="RRM"/>
    <property type="match status" value="2"/>
</dbReference>
<sequence length="738" mass="83036">MIIEAAKIQKLKEWMIDKLKLICDADHLVLSEYVVALLKHDQSEDELRNSCLNQLDDFLQQETKSFVDDLFDHLHLTGNFNYQSNPTYSSPPTILGKRSKFISQDFSPPSTANSPNDLDHRPTQSLPSTPIPQYTPTQSHPSFLLFTDSSINQHHHQFNNPPSNLVNHPFHSIPNQSHPPRSSKRPRRSGICRDYHYRGYCARGHDCLFSHDERDSTNLSNNNSSASQFYPNTSGHQIDSIDSQSSSIPIIIPSILDQKIPQLANSLEFPNLLADPFYKNHNQSFSNQTGSYPDERNLDRSTRFNPSLKKSQTTLVVENIPPSSLSDRCVREYFSTFGTLSSVSVDVYNAQALVTFNSPEGAKKAYSSPVPVFNNRFVKIHFKRIGNTSTRREPISQQNNREYNEINDSIYQSSFNNHQNVLTSSINSTVAEQSVSSLPLPSDPRTLSQREQELRVKIEAQKRLLQELGQKKAQQSGPTAQGGQNNGEFNDAIDRTEKINPNDDTEIRDINHQPDNIVQKDTDKASYGIEQVFSSPVYSSRGGRNLSNLPRNSFGNSRASWNSNHAPTKAFKLDNRSCTLAIRQIPSSTDQNLIKNYLEQFGTIVSITSLESEDADTPGDLSVKFSTRSEAEKVLANGMEIPKVGKVLMNWIPLKSFNSTILNPHHQTIIPGLKNSNVFSLNNTMINSHSSIHENKDQIVDKDDKGTNGGDVKANDAEDNEFINEFQIEDDDGDGWKR</sequence>
<dbReference type="InterPro" id="IPR000571">
    <property type="entry name" value="Znf_CCCH"/>
</dbReference>